<dbReference type="PANTHER" id="PTHR22718">
    <property type="entry name" value="SERPENTINE RECEPTOR, CLASS X"/>
    <property type="match status" value="1"/>
</dbReference>
<reference evidence="2 3" key="1">
    <citation type="submission" date="2014-03" db="EMBL/GenBank/DDBJ databases">
        <title>Draft genome of the hookworm Oesophagostomum dentatum.</title>
        <authorList>
            <person name="Mitreva M."/>
        </authorList>
    </citation>
    <scope>NUCLEOTIDE SEQUENCE [LARGE SCALE GENOMIC DNA]</scope>
    <source>
        <strain evidence="2 3">OD-Hann</strain>
    </source>
</reference>
<keyword evidence="3" id="KW-1185">Reference proteome</keyword>
<accession>A0A0B1TII3</accession>
<evidence type="ECO:0000313" key="3">
    <source>
        <dbReference type="Proteomes" id="UP000053660"/>
    </source>
</evidence>
<evidence type="ECO:0008006" key="4">
    <source>
        <dbReference type="Google" id="ProtNLM"/>
    </source>
</evidence>
<dbReference type="Proteomes" id="UP000053660">
    <property type="component" value="Unassembled WGS sequence"/>
</dbReference>
<evidence type="ECO:0000256" key="1">
    <source>
        <dbReference type="SAM" id="Phobius"/>
    </source>
</evidence>
<feature type="transmembrane region" description="Helical" evidence="1">
    <location>
        <begin position="107"/>
        <end position="128"/>
    </location>
</feature>
<protein>
    <recommendedName>
        <fullName evidence="4">7TM GPCR serpentine receptor class x (Srx) domain-containing protein</fullName>
    </recommendedName>
</protein>
<dbReference type="OrthoDB" id="5852115at2759"/>
<keyword evidence="1" id="KW-0472">Membrane</keyword>
<keyword evidence="1" id="KW-0812">Transmembrane</keyword>
<keyword evidence="1" id="KW-1133">Transmembrane helix</keyword>
<feature type="transmembrane region" description="Helical" evidence="1">
    <location>
        <begin position="168"/>
        <end position="189"/>
    </location>
</feature>
<proteinExistence type="predicted"/>
<feature type="transmembrane region" description="Helical" evidence="1">
    <location>
        <begin position="43"/>
        <end position="63"/>
    </location>
</feature>
<feature type="transmembrane region" description="Helical" evidence="1">
    <location>
        <begin position="6"/>
        <end position="31"/>
    </location>
</feature>
<gene>
    <name evidence="2" type="ORF">OESDEN_04865</name>
</gene>
<name>A0A0B1TII3_OESDE</name>
<dbReference type="AlphaFoldDB" id="A0A0B1TII3"/>
<dbReference type="PANTHER" id="PTHR22718:SF11">
    <property type="entry name" value="7TM GPCR SERPENTINE RECEPTOR CLASS X (SRX) DOMAIN-CONTAINING PROTEIN"/>
    <property type="match status" value="1"/>
</dbReference>
<evidence type="ECO:0000313" key="2">
    <source>
        <dbReference type="EMBL" id="KHJ95195.1"/>
    </source>
</evidence>
<sequence>METSRLLLGAFINVEIWGMLALNVLVLTCIIKSRFYTRKDNCVYVLVTFNISCETCQLILHMFYVGPAILGGNVFCVCATLHNKIIFSSRFVVICFPESVLFSSKRVALLIVISCVAAFGMVIFSQVLSPCCRITPDPFVYSYTYYDVSNTTYNLSMYFVDLPLDVGTSLYCGISYIATVLVIIMKRFFKPAVDVRKVLVLP</sequence>
<dbReference type="EMBL" id="KN550042">
    <property type="protein sequence ID" value="KHJ95195.1"/>
    <property type="molecule type" value="Genomic_DNA"/>
</dbReference>
<organism evidence="2 3">
    <name type="scientific">Oesophagostomum dentatum</name>
    <name type="common">Nodular worm</name>
    <dbReference type="NCBI Taxonomy" id="61180"/>
    <lineage>
        <taxon>Eukaryota</taxon>
        <taxon>Metazoa</taxon>
        <taxon>Ecdysozoa</taxon>
        <taxon>Nematoda</taxon>
        <taxon>Chromadorea</taxon>
        <taxon>Rhabditida</taxon>
        <taxon>Rhabditina</taxon>
        <taxon>Rhabditomorpha</taxon>
        <taxon>Strongyloidea</taxon>
        <taxon>Strongylidae</taxon>
        <taxon>Oesophagostomum</taxon>
    </lineage>
</organism>